<dbReference type="Proteomes" id="UP000235371">
    <property type="component" value="Unassembled WGS sequence"/>
</dbReference>
<evidence type="ECO:0000313" key="1">
    <source>
        <dbReference type="EMBL" id="PMD53207.1"/>
    </source>
</evidence>
<sequence length="371" mass="41045">MGKEEALQTSLSNPALLHASLAHVAKTLSSVVRVEMNPNIIYHIGKAIAIVNKRIANSHENPVSIDTIGAVTTITAFELRAGALESFKIHLDGVEALVKSVGGLQALVGVPFILKYTTWVDIVGAIALGSKPRFELLNPGRLPLHPGLEFLEPCSLLGARYKARLSNLTGLPDLSHEMIEVYRILQHLISKRERFAGSQKMEISEMEFQSLQSYCTQLMYRLIALIQYEIPHPLNRNAVVFRLFGNAAVAHILMFTYNLPPRSGTHVLMSTQIRASLEFIDVREFQLAYPEMMLWIIMIGGLGSLGTEDQEWFIQLLAQSCHGAGIDGTAELALSLTEFLWSGFYLGPIFDEFWDDVAVARAVMEAGKKVG</sequence>
<dbReference type="PANTHER" id="PTHR37540:SF5">
    <property type="entry name" value="TRANSCRIPTION FACTOR DOMAIN-CONTAINING PROTEIN"/>
    <property type="match status" value="1"/>
</dbReference>
<name>A0A2J6SR04_9HELO</name>
<dbReference type="InterPro" id="IPR021858">
    <property type="entry name" value="Fun_TF"/>
</dbReference>
<dbReference type="AlphaFoldDB" id="A0A2J6SR04"/>
<dbReference type="RefSeq" id="XP_024730111.1">
    <property type="nucleotide sequence ID" value="XM_024881497.1"/>
</dbReference>
<dbReference type="InParanoid" id="A0A2J6SR04"/>
<protein>
    <submittedName>
        <fullName evidence="1">Uncharacterized protein</fullName>
    </submittedName>
</protein>
<evidence type="ECO:0000313" key="2">
    <source>
        <dbReference type="Proteomes" id="UP000235371"/>
    </source>
</evidence>
<dbReference type="OrthoDB" id="4158087at2759"/>
<reference evidence="1 2" key="1">
    <citation type="submission" date="2016-04" db="EMBL/GenBank/DDBJ databases">
        <title>A degradative enzymes factory behind the ericoid mycorrhizal symbiosis.</title>
        <authorList>
            <consortium name="DOE Joint Genome Institute"/>
            <person name="Martino E."/>
            <person name="Morin E."/>
            <person name="Grelet G."/>
            <person name="Kuo A."/>
            <person name="Kohler A."/>
            <person name="Daghino S."/>
            <person name="Barry K."/>
            <person name="Choi C."/>
            <person name="Cichocki N."/>
            <person name="Clum A."/>
            <person name="Copeland A."/>
            <person name="Hainaut M."/>
            <person name="Haridas S."/>
            <person name="Labutti K."/>
            <person name="Lindquist E."/>
            <person name="Lipzen A."/>
            <person name="Khouja H.-R."/>
            <person name="Murat C."/>
            <person name="Ohm R."/>
            <person name="Olson A."/>
            <person name="Spatafora J."/>
            <person name="Veneault-Fourrey C."/>
            <person name="Henrissat B."/>
            <person name="Grigoriev I."/>
            <person name="Martin F."/>
            <person name="Perotto S."/>
        </authorList>
    </citation>
    <scope>NUCLEOTIDE SEQUENCE [LARGE SCALE GENOMIC DNA]</scope>
    <source>
        <strain evidence="1 2">E</strain>
    </source>
</reference>
<dbReference type="GeneID" id="36589574"/>
<keyword evidence="2" id="KW-1185">Reference proteome</keyword>
<proteinExistence type="predicted"/>
<dbReference type="Pfam" id="PF11951">
    <property type="entry name" value="Fungal_trans_2"/>
    <property type="match status" value="1"/>
</dbReference>
<gene>
    <name evidence="1" type="ORF">K444DRAFT_619342</name>
</gene>
<dbReference type="EMBL" id="KZ613892">
    <property type="protein sequence ID" value="PMD53207.1"/>
    <property type="molecule type" value="Genomic_DNA"/>
</dbReference>
<dbReference type="PANTHER" id="PTHR37540">
    <property type="entry name" value="TRANSCRIPTION FACTOR (ACR-2), PUTATIVE-RELATED-RELATED"/>
    <property type="match status" value="1"/>
</dbReference>
<accession>A0A2J6SR04</accession>
<dbReference type="STRING" id="1095630.A0A2J6SR04"/>
<organism evidence="1 2">
    <name type="scientific">Hyaloscypha bicolor E</name>
    <dbReference type="NCBI Taxonomy" id="1095630"/>
    <lineage>
        <taxon>Eukaryota</taxon>
        <taxon>Fungi</taxon>
        <taxon>Dikarya</taxon>
        <taxon>Ascomycota</taxon>
        <taxon>Pezizomycotina</taxon>
        <taxon>Leotiomycetes</taxon>
        <taxon>Helotiales</taxon>
        <taxon>Hyaloscyphaceae</taxon>
        <taxon>Hyaloscypha</taxon>
        <taxon>Hyaloscypha bicolor</taxon>
    </lineage>
</organism>